<feature type="compositionally biased region" description="Gly residues" evidence="7">
    <location>
        <begin position="947"/>
        <end position="958"/>
    </location>
</feature>
<evidence type="ECO:0000256" key="1">
    <source>
        <dbReference type="ARBA" id="ARBA00012552"/>
    </source>
</evidence>
<evidence type="ECO:0000256" key="3">
    <source>
        <dbReference type="ARBA" id="ARBA00022801"/>
    </source>
</evidence>
<dbReference type="EMBL" id="JAEHOD010000003">
    <property type="protein sequence ID" value="KAG2453554.1"/>
    <property type="molecule type" value="Genomic_DNA"/>
</dbReference>
<evidence type="ECO:0000256" key="4">
    <source>
        <dbReference type="ARBA" id="ARBA00022806"/>
    </source>
</evidence>
<evidence type="ECO:0000313" key="11">
    <source>
        <dbReference type="EMBL" id="KAG2453554.1"/>
    </source>
</evidence>
<dbReference type="OrthoDB" id="196131at2759"/>
<dbReference type="InterPro" id="IPR027417">
    <property type="entry name" value="P-loop_NTPase"/>
</dbReference>
<gene>
    <name evidence="11" type="ORF">HYH02_001773</name>
</gene>
<evidence type="ECO:0000259" key="8">
    <source>
        <dbReference type="PROSITE" id="PS51192"/>
    </source>
</evidence>
<feature type="short sequence motif" description="Q motif" evidence="6">
    <location>
        <begin position="341"/>
        <end position="369"/>
    </location>
</feature>
<dbReference type="Gene3D" id="3.40.50.300">
    <property type="entry name" value="P-loop containing nucleotide triphosphate hydrolases"/>
    <property type="match status" value="2"/>
</dbReference>
<feature type="compositionally biased region" description="Basic residues" evidence="7">
    <location>
        <begin position="1"/>
        <end position="11"/>
    </location>
</feature>
<evidence type="ECO:0000259" key="10">
    <source>
        <dbReference type="PROSITE" id="PS51195"/>
    </source>
</evidence>
<accession>A0A835WST3</accession>
<dbReference type="PROSITE" id="PS51195">
    <property type="entry name" value="Q_MOTIF"/>
    <property type="match status" value="1"/>
</dbReference>
<feature type="compositionally biased region" description="Gly residues" evidence="7">
    <location>
        <begin position="166"/>
        <end position="182"/>
    </location>
</feature>
<dbReference type="Pfam" id="PF00270">
    <property type="entry name" value="DEAD"/>
    <property type="match status" value="1"/>
</dbReference>
<dbReference type="CDD" id="cd18787">
    <property type="entry name" value="SF2_C_DEAD"/>
    <property type="match status" value="1"/>
</dbReference>
<keyword evidence="3" id="KW-0378">Hydrolase</keyword>
<feature type="compositionally biased region" description="Polar residues" evidence="7">
    <location>
        <begin position="33"/>
        <end position="45"/>
    </location>
</feature>
<feature type="region of interest" description="Disordered" evidence="7">
    <location>
        <begin position="1"/>
        <end position="59"/>
    </location>
</feature>
<keyword evidence="2" id="KW-0547">Nucleotide-binding</keyword>
<keyword evidence="12" id="KW-1185">Reference proteome</keyword>
<dbReference type="InterPro" id="IPR011545">
    <property type="entry name" value="DEAD/DEAH_box_helicase_dom"/>
</dbReference>
<feature type="compositionally biased region" description="Basic and acidic residues" evidence="7">
    <location>
        <begin position="22"/>
        <end position="32"/>
    </location>
</feature>
<dbReference type="SMART" id="SM00487">
    <property type="entry name" value="DEXDc"/>
    <property type="match status" value="1"/>
</dbReference>
<dbReference type="InterPro" id="IPR000629">
    <property type="entry name" value="RNA-helicase_DEAD-box_CS"/>
</dbReference>
<dbReference type="PROSITE" id="PS51192">
    <property type="entry name" value="HELICASE_ATP_BIND_1"/>
    <property type="match status" value="1"/>
</dbReference>
<dbReference type="GO" id="GO:0005524">
    <property type="term" value="F:ATP binding"/>
    <property type="evidence" value="ECO:0007669"/>
    <property type="project" value="UniProtKB-KW"/>
</dbReference>
<evidence type="ECO:0000256" key="7">
    <source>
        <dbReference type="SAM" id="MobiDB-lite"/>
    </source>
</evidence>
<keyword evidence="5" id="KW-0067">ATP-binding</keyword>
<comment type="caution">
    <text evidence="11">The sequence shown here is derived from an EMBL/GenBank/DDBJ whole genome shotgun (WGS) entry which is preliminary data.</text>
</comment>
<feature type="domain" description="DEAD-box RNA helicase Q" evidence="10">
    <location>
        <begin position="341"/>
        <end position="369"/>
    </location>
</feature>
<feature type="region of interest" description="Disordered" evidence="7">
    <location>
        <begin position="796"/>
        <end position="833"/>
    </location>
</feature>
<dbReference type="FunFam" id="3.40.50.300:FF:000079">
    <property type="entry name" value="probable ATP-dependent RNA helicase DDX17"/>
    <property type="match status" value="1"/>
</dbReference>
<dbReference type="GO" id="GO:0003724">
    <property type="term" value="F:RNA helicase activity"/>
    <property type="evidence" value="ECO:0007669"/>
    <property type="project" value="UniProtKB-EC"/>
</dbReference>
<feature type="region of interest" description="Disordered" evidence="7">
    <location>
        <begin position="132"/>
        <end position="187"/>
    </location>
</feature>
<feature type="compositionally biased region" description="Pro residues" evidence="7">
    <location>
        <begin position="976"/>
        <end position="989"/>
    </location>
</feature>
<feature type="compositionally biased region" description="Low complexity" evidence="7">
    <location>
        <begin position="132"/>
        <end position="165"/>
    </location>
</feature>
<dbReference type="InterPro" id="IPR014014">
    <property type="entry name" value="RNA_helicase_DEAD_Q_motif"/>
</dbReference>
<dbReference type="PANTHER" id="PTHR47958">
    <property type="entry name" value="ATP-DEPENDENT RNA HELICASE DBP3"/>
    <property type="match status" value="1"/>
</dbReference>
<feature type="domain" description="Helicase C-terminal" evidence="9">
    <location>
        <begin position="575"/>
        <end position="721"/>
    </location>
</feature>
<dbReference type="Pfam" id="PF00271">
    <property type="entry name" value="Helicase_C"/>
    <property type="match status" value="1"/>
</dbReference>
<feature type="region of interest" description="Disordered" evidence="7">
    <location>
        <begin position="947"/>
        <end position="1016"/>
    </location>
</feature>
<evidence type="ECO:0000256" key="6">
    <source>
        <dbReference type="PROSITE-ProRule" id="PRU00552"/>
    </source>
</evidence>
<dbReference type="PROSITE" id="PS51194">
    <property type="entry name" value="HELICASE_CTER"/>
    <property type="match status" value="1"/>
</dbReference>
<keyword evidence="4" id="KW-0347">Helicase</keyword>
<dbReference type="AlphaFoldDB" id="A0A835WST3"/>
<dbReference type="InterPro" id="IPR014001">
    <property type="entry name" value="Helicase_ATP-bd"/>
</dbReference>
<feature type="compositionally biased region" description="Pro residues" evidence="7">
    <location>
        <begin position="813"/>
        <end position="828"/>
    </location>
</feature>
<dbReference type="GO" id="GO:0016787">
    <property type="term" value="F:hydrolase activity"/>
    <property type="evidence" value="ECO:0007669"/>
    <property type="project" value="UniProtKB-KW"/>
</dbReference>
<reference evidence="11" key="1">
    <citation type="journal article" date="2020" name="bioRxiv">
        <title>Comparative genomics of Chlamydomonas.</title>
        <authorList>
            <person name="Craig R.J."/>
            <person name="Hasan A.R."/>
            <person name="Ness R.W."/>
            <person name="Keightley P.D."/>
        </authorList>
    </citation>
    <scope>NUCLEOTIDE SEQUENCE</scope>
    <source>
        <strain evidence="11">CCAP 11/173</strain>
    </source>
</reference>
<dbReference type="GO" id="GO:0003676">
    <property type="term" value="F:nucleic acid binding"/>
    <property type="evidence" value="ECO:0007669"/>
    <property type="project" value="InterPro"/>
</dbReference>
<feature type="region of interest" description="Disordered" evidence="7">
    <location>
        <begin position="721"/>
        <end position="748"/>
    </location>
</feature>
<evidence type="ECO:0000256" key="2">
    <source>
        <dbReference type="ARBA" id="ARBA00022741"/>
    </source>
</evidence>
<dbReference type="Proteomes" id="UP000613740">
    <property type="component" value="Unassembled WGS sequence"/>
</dbReference>
<feature type="domain" description="Helicase ATP-binding" evidence="8">
    <location>
        <begin position="372"/>
        <end position="547"/>
    </location>
</feature>
<evidence type="ECO:0000256" key="5">
    <source>
        <dbReference type="ARBA" id="ARBA00022840"/>
    </source>
</evidence>
<dbReference type="SUPFAM" id="SSF52540">
    <property type="entry name" value="P-loop containing nucleoside triphosphate hydrolases"/>
    <property type="match status" value="2"/>
</dbReference>
<sequence>MEGHGQKRKFPYHSEVPSFEVKQSRPESHPGREQNNPRVFQQPSYSFYDAPEPSTDFTKWTPDEIKAFLDRRGGDFDDCHTFEQLVERAVEVEINTGPAVKPGAEEARQELEEWERQDFAQACEDAAAEAAAAAAAAAAQRRGGAARPGAPAAATAPVAGAAAAGGNTGAGASGGGGGNGGAGDDEEYDPLEAFMAEINSEVAANKPTAARAKPDAALACDEVADPATEYMAVRKPKAAPAAAAGGGGAGYDSDEEVYAAAKAMEAGGGADDEEDDAAAAGRRGIEALAPLDHGAQVYADFAKDFYEEAPEIAKMTDPEVAAYRRELEVRVSGFDVPRPLRSFAQCGFDADLLAAIRKHGYEKPTPIQCQALPVALSGRDVLGIAKTGSGKTAAFVLPMLVHIMDQPELAKGEGPIGLLVAPTRELAEQIHKETRRFSKPYGLRVAAAFGGLSKYEQFKALKGGSEVAVATPGRMIDLIKMKACSCARVTYLVFDEADRMFDMGFEPQVRSLLGQVRPDRQTLLFSATMPRKVEALVTDALSSPVRITVGAMGVANADVIQTVELVADDAAKAAWLRAAIGGLVDEGEVIVFAGQRQRVEALAEQLKAAGVRVGAIHGEMDQYTRMGVLDHFKNGTSHVLVATDVAARGLDIRTIKTVVNYDAARDLDTHIHRVGRTGRAGDKEGRAISLLTPGDARFAGQLLQSLTAAGQEVPPALADLAMRDPKFRQGNSRTKGGRGGGGGGKGRRAQVGGAGLGFGAGGGAAAAAAAGSFASGPRAAGAAGAKSFVQLPGFAKSTDDYEHEPSAAAGAPDPAPAAALPPPPPLPPGGAAAAAAAAAGGPATGMTSRAEVVKSLHVGRFKSSFVSSGTTGGDLHAGPTIIMPKGSASTAPAVPPPVPVTAVPHYLQQGGFGGAGGAGSRFGPPRTFGAPGVAGAGGFGAGQDAGGGGGGGSYGSSGGSTSSSYGGGGGGSYRNMPPPPSLNAVPPPRNLGGGGGGGGSRFGAPPSAPPPAAMNPAAAAAAIAAAQAIAARLAAQAPPPQ</sequence>
<protein>
    <recommendedName>
        <fullName evidence="1">RNA helicase</fullName>
        <ecNumber evidence="1">3.6.4.13</ecNumber>
    </recommendedName>
</protein>
<dbReference type="EC" id="3.6.4.13" evidence="1"/>
<proteinExistence type="predicted"/>
<dbReference type="InterPro" id="IPR001650">
    <property type="entry name" value="Helicase_C-like"/>
</dbReference>
<dbReference type="SMART" id="SM00490">
    <property type="entry name" value="HELICc"/>
    <property type="match status" value="1"/>
</dbReference>
<evidence type="ECO:0000313" key="12">
    <source>
        <dbReference type="Proteomes" id="UP000613740"/>
    </source>
</evidence>
<dbReference type="PROSITE" id="PS00039">
    <property type="entry name" value="DEAD_ATP_HELICASE"/>
    <property type="match status" value="1"/>
</dbReference>
<feature type="compositionally biased region" description="Gly residues" evidence="7">
    <location>
        <begin position="991"/>
        <end position="1001"/>
    </location>
</feature>
<evidence type="ECO:0000259" key="9">
    <source>
        <dbReference type="PROSITE" id="PS51194"/>
    </source>
</evidence>
<organism evidence="11 12">
    <name type="scientific">Chlamydomonas schloesseri</name>
    <dbReference type="NCBI Taxonomy" id="2026947"/>
    <lineage>
        <taxon>Eukaryota</taxon>
        <taxon>Viridiplantae</taxon>
        <taxon>Chlorophyta</taxon>
        <taxon>core chlorophytes</taxon>
        <taxon>Chlorophyceae</taxon>
        <taxon>CS clade</taxon>
        <taxon>Chlamydomonadales</taxon>
        <taxon>Chlamydomonadaceae</taxon>
        <taxon>Chlamydomonas</taxon>
    </lineage>
</organism>
<name>A0A835WST3_9CHLO</name>